<reference evidence="5 6" key="1">
    <citation type="submission" date="2019-09" db="EMBL/GenBank/DDBJ databases">
        <authorList>
            <person name="Vacheron J."/>
            <person name="Dubost A."/>
            <person name="Prigent-Combaret C."/>
            <person name="Muller D."/>
        </authorList>
    </citation>
    <scope>NUCLEOTIDE SEQUENCE [LARGE SCALE GENOMIC DNA]</scope>
    <source>
        <strain evidence="5 6">JV497</strain>
    </source>
</reference>
<feature type="signal peptide" evidence="4">
    <location>
        <begin position="1"/>
        <end position="21"/>
    </location>
</feature>
<dbReference type="PANTHER" id="PTHR34596:SF2">
    <property type="entry name" value="CHITOPORIN"/>
    <property type="match status" value="1"/>
</dbReference>
<keyword evidence="2" id="KW-0813">Transport</keyword>
<dbReference type="EMBL" id="VWPC01000032">
    <property type="protein sequence ID" value="KAA5835574.1"/>
    <property type="molecule type" value="Genomic_DNA"/>
</dbReference>
<feature type="chain" id="PRO_5044199273" evidence="4">
    <location>
        <begin position="22"/>
        <end position="457"/>
    </location>
</feature>
<dbReference type="PANTHER" id="PTHR34596">
    <property type="entry name" value="CHITOPORIN"/>
    <property type="match status" value="1"/>
</dbReference>
<dbReference type="AlphaFoldDB" id="A0AB34BWG2"/>
<gene>
    <name evidence="5" type="ORF">F2A38_29875</name>
</gene>
<comment type="caution">
    <text evidence="5">The sequence shown here is derived from an EMBL/GenBank/DDBJ whole genome shotgun (WGS) entry which is preliminary data.</text>
</comment>
<evidence type="ECO:0000256" key="2">
    <source>
        <dbReference type="ARBA" id="ARBA00022448"/>
    </source>
</evidence>
<dbReference type="GO" id="GO:0015288">
    <property type="term" value="F:porin activity"/>
    <property type="evidence" value="ECO:0007669"/>
    <property type="project" value="TreeGrafter"/>
</dbReference>
<dbReference type="InterPro" id="IPR023614">
    <property type="entry name" value="Porin_dom_sf"/>
</dbReference>
<evidence type="ECO:0000313" key="5">
    <source>
        <dbReference type="EMBL" id="KAA5835574.1"/>
    </source>
</evidence>
<organism evidence="5 6">
    <name type="scientific">Pseudomonas chlororaphis</name>
    <dbReference type="NCBI Taxonomy" id="587753"/>
    <lineage>
        <taxon>Bacteria</taxon>
        <taxon>Pseudomonadati</taxon>
        <taxon>Pseudomonadota</taxon>
        <taxon>Gammaproteobacteria</taxon>
        <taxon>Pseudomonadales</taxon>
        <taxon>Pseudomonadaceae</taxon>
        <taxon>Pseudomonas</taxon>
    </lineage>
</organism>
<name>A0AB34BWG2_9PSED</name>
<dbReference type="Proteomes" id="UP000323924">
    <property type="component" value="Unassembled WGS sequence"/>
</dbReference>
<dbReference type="Gene3D" id="2.40.160.10">
    <property type="entry name" value="Porin"/>
    <property type="match status" value="1"/>
</dbReference>
<evidence type="ECO:0000313" key="6">
    <source>
        <dbReference type="Proteomes" id="UP000323924"/>
    </source>
</evidence>
<evidence type="ECO:0000256" key="4">
    <source>
        <dbReference type="SAM" id="SignalP"/>
    </source>
</evidence>
<protein>
    <submittedName>
        <fullName evidence="5">OprD family porin</fullName>
    </submittedName>
</protein>
<sequence>MNKSTLALAVAVGVLAQQAGAAGFIEDSKATLGLRNFYINTDNRDADTKASGAQNKQEEWGQGFQLNFISGYTEGTVGFGLDAIGLLGIKLDSGGGTNGASATSYGGTVFPSESNGKAVDNYSSLGLTAKAKISQTELKLGTLQPKLPVIVTNDGRMLPQTFQGGQITSNDIKDLTLVGGQIEHAKGRNSSNNEELSIAGANAHTAAGRDSNKFIYGGGDYKITKDLTAQYYYGNLKDFYKQHFVGLLHNWAIGPGVLKSDLRYFNSRDDGANGHDSAYYTTGDYGTGITKGKVDNNLISGLFLYSVAGHTFGGGYQVSNGDSDFPWLNQGDGSSAYLTTDMQIAKFARAGERTWQARYSYDFAKVGVPGLTAGVIYLRGDNIDTTGREGSVTPQRSVSVTNASEWERDLTVAYVIPEGPLKNLGLTWKNAMWRNDIPGQRSQDENRLIVSYSIPLL</sequence>
<dbReference type="GO" id="GO:0016020">
    <property type="term" value="C:membrane"/>
    <property type="evidence" value="ECO:0007669"/>
    <property type="project" value="InterPro"/>
</dbReference>
<accession>A0AB34BWG2</accession>
<evidence type="ECO:0000256" key="1">
    <source>
        <dbReference type="ARBA" id="ARBA00009075"/>
    </source>
</evidence>
<evidence type="ECO:0000256" key="3">
    <source>
        <dbReference type="ARBA" id="ARBA00022729"/>
    </source>
</evidence>
<proteinExistence type="inferred from homology"/>
<comment type="similarity">
    <text evidence="1">Belongs to the outer membrane porin (Opr) (TC 1.B.25) family.</text>
</comment>
<dbReference type="Pfam" id="PF03573">
    <property type="entry name" value="OprD"/>
    <property type="match status" value="1"/>
</dbReference>
<keyword evidence="3 4" id="KW-0732">Signal</keyword>
<dbReference type="InterPro" id="IPR005318">
    <property type="entry name" value="OM_porin_bac"/>
</dbReference>
<dbReference type="RefSeq" id="WP_087092494.1">
    <property type="nucleotide sequence ID" value="NZ_FMCZ01000011.1"/>
</dbReference>